<dbReference type="AlphaFoldDB" id="A0A918TER0"/>
<evidence type="ECO:0000313" key="12">
    <source>
        <dbReference type="Proteomes" id="UP000638981"/>
    </source>
</evidence>
<comment type="caution">
    <text evidence="11">The sequence shown here is derived from an EMBL/GenBank/DDBJ whole genome shotgun (WGS) entry which is preliminary data.</text>
</comment>
<evidence type="ECO:0000256" key="5">
    <source>
        <dbReference type="ARBA" id="ARBA00023315"/>
    </source>
</evidence>
<evidence type="ECO:0000256" key="9">
    <source>
        <dbReference type="ARBA" id="ARBA00045724"/>
    </source>
</evidence>
<dbReference type="Pfam" id="PF13444">
    <property type="entry name" value="Acetyltransf_5"/>
    <property type="match status" value="1"/>
</dbReference>
<evidence type="ECO:0000313" key="11">
    <source>
        <dbReference type="EMBL" id="GHC44406.1"/>
    </source>
</evidence>
<dbReference type="SUPFAM" id="SSF55729">
    <property type="entry name" value="Acyl-CoA N-acyltransferases (Nat)"/>
    <property type="match status" value="1"/>
</dbReference>
<comment type="function">
    <text evidence="9">Catalyzes the first step in the biosynthesis of ornithine lipids, which are phosphorus-free membrane lipids. Catalyzes the 3-hydroxyacyl-acyl carrier protein-dependent acylation of ornithine to form lyso-ornithine lipid (LOL).</text>
</comment>
<proteinExistence type="inferred from homology"/>
<comment type="catalytic activity">
    <reaction evidence="10">
        <text>a (3R)-hydroxyacyl-[ACP] + L-ornithine = a lyso-ornithine lipid + holo-[ACP] + H(+)</text>
        <dbReference type="Rhea" id="RHEA:20633"/>
        <dbReference type="Rhea" id="RHEA-COMP:9685"/>
        <dbReference type="Rhea" id="RHEA-COMP:9945"/>
        <dbReference type="ChEBI" id="CHEBI:15378"/>
        <dbReference type="ChEBI" id="CHEBI:46911"/>
        <dbReference type="ChEBI" id="CHEBI:64479"/>
        <dbReference type="ChEBI" id="CHEBI:78827"/>
        <dbReference type="ChEBI" id="CHEBI:138482"/>
        <dbReference type="EC" id="2.3.2.30"/>
    </reaction>
    <physiologicalReaction direction="left-to-right" evidence="10">
        <dbReference type="Rhea" id="RHEA:20634"/>
    </physiologicalReaction>
</comment>
<organism evidence="11 12">
    <name type="scientific">Neogemmobacter tilapiae</name>
    <dbReference type="NCBI Taxonomy" id="875041"/>
    <lineage>
        <taxon>Bacteria</taxon>
        <taxon>Pseudomonadati</taxon>
        <taxon>Pseudomonadota</taxon>
        <taxon>Alphaproteobacteria</taxon>
        <taxon>Rhodobacterales</taxon>
        <taxon>Paracoccaceae</taxon>
        <taxon>Neogemmobacter</taxon>
    </lineage>
</organism>
<evidence type="ECO:0000256" key="10">
    <source>
        <dbReference type="ARBA" id="ARBA00047785"/>
    </source>
</evidence>
<sequence>MEDRIDAGALRVCLGPESGPALALRGQVFRGGGDDRDGFDDQALHLTVADGDRVFVCARVRLGEVCDSYSAQFYDLAGLSAMAGAKLELGRFCMAPGRHDADALRLIWAMLTRVVDRQGVGMIYGCASFQGVEAAPYAAAFADLGARHLAPLGWRPGMKAAETFSLQGFAADPSQALRQLPPLLRSYLSIGGKVSDHAVIDRDLGTIHVFCGLEVASVPPARAASLRRLAG</sequence>
<dbReference type="RefSeq" id="WP_189409579.1">
    <property type="nucleotide sequence ID" value="NZ_BMYJ01000001.1"/>
</dbReference>
<reference evidence="11" key="1">
    <citation type="journal article" date="2014" name="Int. J. Syst. Evol. Microbiol.">
        <title>Complete genome sequence of Corynebacterium casei LMG S-19264T (=DSM 44701T), isolated from a smear-ripened cheese.</title>
        <authorList>
            <consortium name="US DOE Joint Genome Institute (JGI-PGF)"/>
            <person name="Walter F."/>
            <person name="Albersmeier A."/>
            <person name="Kalinowski J."/>
            <person name="Ruckert C."/>
        </authorList>
    </citation>
    <scope>NUCLEOTIDE SEQUENCE</scope>
    <source>
        <strain evidence="11">KCTC 23310</strain>
    </source>
</reference>
<keyword evidence="12" id="KW-1185">Reference proteome</keyword>
<name>A0A918TER0_9RHOB</name>
<reference evidence="11" key="2">
    <citation type="submission" date="2020-09" db="EMBL/GenBank/DDBJ databases">
        <authorList>
            <person name="Sun Q."/>
            <person name="Kim S."/>
        </authorList>
    </citation>
    <scope>NUCLEOTIDE SEQUENCE</scope>
    <source>
        <strain evidence="11">KCTC 23310</strain>
    </source>
</reference>
<evidence type="ECO:0000256" key="2">
    <source>
        <dbReference type="ARBA" id="ARBA00022516"/>
    </source>
</evidence>
<comment type="similarity">
    <text evidence="6">Belongs to the acetyltransferase family. OlsB subfamily.</text>
</comment>
<evidence type="ECO:0000256" key="6">
    <source>
        <dbReference type="ARBA" id="ARBA00038095"/>
    </source>
</evidence>
<dbReference type="PANTHER" id="PTHR37323:SF1">
    <property type="entry name" value="L-ORNITHINE N(ALPHA)-ACYLTRANSFERASE"/>
    <property type="match status" value="1"/>
</dbReference>
<dbReference type="GO" id="GO:0006629">
    <property type="term" value="P:lipid metabolic process"/>
    <property type="evidence" value="ECO:0007669"/>
    <property type="project" value="UniProtKB-KW"/>
</dbReference>
<keyword evidence="5 11" id="KW-0012">Acyltransferase</keyword>
<dbReference type="EMBL" id="BMYJ01000001">
    <property type="protein sequence ID" value="GHC44406.1"/>
    <property type="molecule type" value="Genomic_DNA"/>
</dbReference>
<evidence type="ECO:0000256" key="3">
    <source>
        <dbReference type="ARBA" id="ARBA00022679"/>
    </source>
</evidence>
<dbReference type="InterPro" id="IPR016181">
    <property type="entry name" value="Acyl_CoA_acyltransferase"/>
</dbReference>
<dbReference type="PANTHER" id="PTHR37323">
    <property type="entry name" value="GCN5-RELATED N-ACETYLTRANSFERASE"/>
    <property type="match status" value="1"/>
</dbReference>
<protein>
    <recommendedName>
        <fullName evidence="8">L-ornithine N(alpha)-acyltransferase</fullName>
        <ecNumber evidence="7">2.3.2.30</ecNumber>
    </recommendedName>
</protein>
<accession>A0A918TER0</accession>
<keyword evidence="4" id="KW-0443">Lipid metabolism</keyword>
<comment type="pathway">
    <text evidence="1">Lipid metabolism.</text>
</comment>
<evidence type="ECO:0000256" key="7">
    <source>
        <dbReference type="ARBA" id="ARBA00039058"/>
    </source>
</evidence>
<dbReference type="Proteomes" id="UP000638981">
    <property type="component" value="Unassembled WGS sequence"/>
</dbReference>
<evidence type="ECO:0000256" key="8">
    <source>
        <dbReference type="ARBA" id="ARBA00039866"/>
    </source>
</evidence>
<gene>
    <name evidence="11" type="ORF">GCM10007315_01990</name>
</gene>
<keyword evidence="3" id="KW-0808">Transferase</keyword>
<evidence type="ECO:0000256" key="1">
    <source>
        <dbReference type="ARBA" id="ARBA00005189"/>
    </source>
</evidence>
<keyword evidence="2" id="KW-0444">Lipid biosynthesis</keyword>
<dbReference type="GO" id="GO:0043810">
    <property type="term" value="F:ornithine-acyl [acyl carrier protein] N-acyltransferase activity"/>
    <property type="evidence" value="ECO:0007669"/>
    <property type="project" value="UniProtKB-EC"/>
</dbReference>
<dbReference type="EC" id="2.3.2.30" evidence="7"/>
<dbReference type="InterPro" id="IPR052351">
    <property type="entry name" value="Ornithine_N-alpha-AT"/>
</dbReference>
<evidence type="ECO:0000256" key="4">
    <source>
        <dbReference type="ARBA" id="ARBA00023098"/>
    </source>
</evidence>